<dbReference type="Pfam" id="PF00668">
    <property type="entry name" value="Condensation"/>
    <property type="match status" value="1"/>
</dbReference>
<dbReference type="EMBL" id="JABELX010000025">
    <property type="protein sequence ID" value="NNH75644.1"/>
    <property type="molecule type" value="Genomic_DNA"/>
</dbReference>
<dbReference type="UniPathway" id="UPA00011"/>
<dbReference type="CDD" id="cd12117">
    <property type="entry name" value="A_NRPS_Srf_like"/>
    <property type="match status" value="1"/>
</dbReference>
<dbReference type="PANTHER" id="PTHR45527">
    <property type="entry name" value="NONRIBOSOMAL PEPTIDE SYNTHETASE"/>
    <property type="match status" value="1"/>
</dbReference>
<evidence type="ECO:0000256" key="1">
    <source>
        <dbReference type="ARBA" id="ARBA00001957"/>
    </source>
</evidence>
<dbReference type="SUPFAM" id="SSF47336">
    <property type="entry name" value="ACP-like"/>
    <property type="match status" value="2"/>
</dbReference>
<dbReference type="Gene3D" id="3.40.50.1820">
    <property type="entry name" value="alpha/beta hydrolase"/>
    <property type="match status" value="1"/>
</dbReference>
<dbReference type="CDD" id="cd05930">
    <property type="entry name" value="A_NRPS"/>
    <property type="match status" value="1"/>
</dbReference>
<feature type="domain" description="Carrier" evidence="4">
    <location>
        <begin position="1550"/>
        <end position="1625"/>
    </location>
</feature>
<dbReference type="RefSeq" id="WP_170264372.1">
    <property type="nucleotide sequence ID" value="NZ_JABELX010000025.1"/>
</dbReference>
<evidence type="ECO:0000259" key="4">
    <source>
        <dbReference type="PROSITE" id="PS50075"/>
    </source>
</evidence>
<keyword evidence="3" id="KW-0597">Phosphoprotein</keyword>
<dbReference type="InterPro" id="IPR036736">
    <property type="entry name" value="ACP-like_sf"/>
</dbReference>
<comment type="caution">
    <text evidence="5">The sequence shown here is derived from an EMBL/GenBank/DDBJ whole genome shotgun (WGS) entry which is preliminary data.</text>
</comment>
<dbReference type="Pfam" id="PF00501">
    <property type="entry name" value="AMP-binding"/>
    <property type="match status" value="2"/>
</dbReference>
<dbReference type="InterPro" id="IPR009081">
    <property type="entry name" value="PP-bd_ACP"/>
</dbReference>
<accession>A0A849CAJ3</accession>
<dbReference type="GO" id="GO:0043041">
    <property type="term" value="P:amino acid activation for nonribosomal peptide biosynthetic process"/>
    <property type="evidence" value="ECO:0007669"/>
    <property type="project" value="TreeGrafter"/>
</dbReference>
<dbReference type="GO" id="GO:0008610">
    <property type="term" value="P:lipid biosynthetic process"/>
    <property type="evidence" value="ECO:0007669"/>
    <property type="project" value="UniProtKB-ARBA"/>
</dbReference>
<evidence type="ECO:0000256" key="2">
    <source>
        <dbReference type="ARBA" id="ARBA00022450"/>
    </source>
</evidence>
<dbReference type="Proteomes" id="UP000586827">
    <property type="component" value="Unassembled WGS sequence"/>
</dbReference>
<keyword evidence="6" id="KW-1185">Reference proteome</keyword>
<dbReference type="SUPFAM" id="SSF56801">
    <property type="entry name" value="Acetyl-CoA synthetase-like"/>
    <property type="match status" value="2"/>
</dbReference>
<dbReference type="InterPro" id="IPR023213">
    <property type="entry name" value="CAT-like_dom_sf"/>
</dbReference>
<dbReference type="Gene3D" id="1.10.1200.10">
    <property type="entry name" value="ACP-like"/>
    <property type="match status" value="1"/>
</dbReference>
<dbReference type="Gene3D" id="3.30.300.30">
    <property type="match status" value="2"/>
</dbReference>
<dbReference type="InterPro" id="IPR042099">
    <property type="entry name" value="ANL_N_sf"/>
</dbReference>
<dbReference type="PROSITE" id="PS50075">
    <property type="entry name" value="CARRIER"/>
    <property type="match status" value="2"/>
</dbReference>
<dbReference type="GO" id="GO:0031177">
    <property type="term" value="F:phosphopantetheine binding"/>
    <property type="evidence" value="ECO:0007669"/>
    <property type="project" value="InterPro"/>
</dbReference>
<dbReference type="InterPro" id="IPR025110">
    <property type="entry name" value="AMP-bd_C"/>
</dbReference>
<dbReference type="InterPro" id="IPR001242">
    <property type="entry name" value="Condensation_dom"/>
</dbReference>
<dbReference type="InterPro" id="IPR020845">
    <property type="entry name" value="AMP-binding_CS"/>
</dbReference>
<evidence type="ECO:0000256" key="3">
    <source>
        <dbReference type="ARBA" id="ARBA00022553"/>
    </source>
</evidence>
<dbReference type="Gene3D" id="3.30.559.10">
    <property type="entry name" value="Chloramphenicol acetyltransferase-like domain"/>
    <property type="match status" value="1"/>
</dbReference>
<gene>
    <name evidence="5" type="ORF">HLB23_38320</name>
</gene>
<dbReference type="SMART" id="SM00823">
    <property type="entry name" value="PKS_PP"/>
    <property type="match status" value="2"/>
</dbReference>
<sequence>MEFDDTPAALPVGPIIRRFARAAGRFPERRAVVAGSRSLTYSALYATVATVAAQLRRAGLTAEQPIAVAAVRDESFIAGALAAMAAGGCFVPLDPTLPRARLDLLLRKAGVSVVIAPRHCRSVFEAAGVTVLDPDPEPVASLLLFEGEPDDAALAYQLFTSGSTGEPKLVAVEQRSVCAMVDGFDVTVPLSGPDTTVTVCPFTFDVSVWEVYAALLGGGTVHVLKVGGGGPEALVTYLVRERVATCYLPPPLIELVGRLLADRSDVALRRVLVGVEPISPRRLSGLVESVPGLRVVNGYGPTEATICSTFHRFTGAEEPTCPVPIGVEVPGWRVEICDDSGHVVADGAIGEIVIGGIGVARGYVGDAEATARAFYTDECGYRWYRSGDRGRRTATGTVEFAGRLDEQVKIRGYRVELGEVEAALRTCLGVTEVVVVAPEIPDAGRVLRAFVAGTATAESITRWAAERLPDYAVPGQVTVVSELPRTANGKVDRRALHAAAERVDIQEHAEISSMSIESVLTGLWCQVLNWTSVGPDDDFTDLGGDSRLALVLAGRVLERVGAAVGPSRIIGARTVRAMAELYSTHTVLAEGREQVGAAAPDTAVSPEASVEVAPTSFGQQGLLAWQAMNPENMAFVEAVVLRLRGVGSAGVLARAASAVLQAHEAFHVRFGDNAAEPSSVLCESPRAVAISTHTVDASELEDWLRRSHSVAAASIVADADRPYRAVVAEVAGQDAVLLLSVHHVIIDGASVSVLATDLAAAARGVLPRYRGGPGSFARRQRDWVASASAARERAYWAQGLTDITEAVELPTDRMRSAENGGMGRTISTAFDAAFTTELRAVAARTRASELAVVLAAVAVLIRRYARQTDFAVSTVSAAARADPRLAASVGYFVDLLPIPFRLRPGQSFREVLVTTAATLTTAVANGGLPFEEILSLADGDRIANARRFTRVVVAQQAAYDGVDDVERIDVDRGVARYELCVFVDARDGRITMDWEYSTACFDEATIRRWQIAVAMILRAAVMDLGIDIDRIDLLTESERLVIERANRTDTDYPKFASLTELFERHSRRRPEATAVSFGSESLSYGLLAREAKALAGTLRARGVGNDEPILLLVERTPDFLRAMLAVLYAGGCYVPLDEKSPRERVDAICASVGARFAIISESLGERVPGDITAITVGDLHDGPFEPQTRDSSSRAYVMFTSGSTGVPKGVQVQDRAVVRLVCGQAAIPIDATDVFVLQSNLAFDAATLELWGPLLNGGRVVVPDTEQVQDPAEIAALIRSAGVTAGFFNTSVFRDMVAADATALAGMRTLLIGGEPVPTELIRRAAEHIPLRNMVNGYGPTENTTFSCCYRMEAGLPDRPLVPVGGPISNSRALVADDGGSPVGIGVVGEILVGGDGVALGYVGDAERTARRFIERPDGGRWYRTGDFGRWLPSGVIEYIGREDDQVKIRGFRVELGEVEAALAACHGVTSVAILTPEFGDGAQRIVAFVTGDVIGDSVRASVRSRLPEYAVPARVIEVAALPRTANGKLDHRVLLGGLDGAAMRGRTTPPRTPVESTLFELWCEVLESSGVGVDDNFFDLGGDSRLLVLLARRVGERLSREVKVVDLMAAPTIRSFAQLLEHTSPHESEMDAVAARARARRMRRRQ</sequence>
<dbReference type="InterPro" id="IPR000873">
    <property type="entry name" value="AMP-dep_synth/lig_dom"/>
</dbReference>
<proteinExistence type="predicted"/>
<dbReference type="GO" id="GO:0044550">
    <property type="term" value="P:secondary metabolite biosynthetic process"/>
    <property type="evidence" value="ECO:0007669"/>
    <property type="project" value="TreeGrafter"/>
</dbReference>
<dbReference type="SUPFAM" id="SSF52777">
    <property type="entry name" value="CoA-dependent acyltransferases"/>
    <property type="match status" value="2"/>
</dbReference>
<dbReference type="InterPro" id="IPR045851">
    <property type="entry name" value="AMP-bd_C_sf"/>
</dbReference>
<dbReference type="InterPro" id="IPR010071">
    <property type="entry name" value="AA_adenyl_dom"/>
</dbReference>
<comment type="cofactor">
    <cofactor evidence="1">
        <name>pantetheine 4'-phosphate</name>
        <dbReference type="ChEBI" id="CHEBI:47942"/>
    </cofactor>
</comment>
<dbReference type="GO" id="GO:0003824">
    <property type="term" value="F:catalytic activity"/>
    <property type="evidence" value="ECO:0007669"/>
    <property type="project" value="InterPro"/>
</dbReference>
<dbReference type="InterPro" id="IPR020806">
    <property type="entry name" value="PKS_PP-bd"/>
</dbReference>
<dbReference type="Gene3D" id="3.30.559.30">
    <property type="entry name" value="Nonribosomal peptide synthetase, condensation domain"/>
    <property type="match status" value="1"/>
</dbReference>
<organism evidence="5 6">
    <name type="scientific">Nocardia uniformis</name>
    <dbReference type="NCBI Taxonomy" id="53432"/>
    <lineage>
        <taxon>Bacteria</taxon>
        <taxon>Bacillati</taxon>
        <taxon>Actinomycetota</taxon>
        <taxon>Actinomycetes</taxon>
        <taxon>Mycobacteriales</taxon>
        <taxon>Nocardiaceae</taxon>
        <taxon>Nocardia</taxon>
    </lineage>
</organism>
<evidence type="ECO:0000313" key="6">
    <source>
        <dbReference type="Proteomes" id="UP000586827"/>
    </source>
</evidence>
<dbReference type="PANTHER" id="PTHR45527:SF1">
    <property type="entry name" value="FATTY ACID SYNTHASE"/>
    <property type="match status" value="1"/>
</dbReference>
<evidence type="ECO:0000313" key="5">
    <source>
        <dbReference type="EMBL" id="NNH75644.1"/>
    </source>
</evidence>
<feature type="domain" description="Carrier" evidence="4">
    <location>
        <begin position="511"/>
        <end position="586"/>
    </location>
</feature>
<dbReference type="InterPro" id="IPR029058">
    <property type="entry name" value="AB_hydrolase_fold"/>
</dbReference>
<dbReference type="Pfam" id="PF00550">
    <property type="entry name" value="PP-binding"/>
    <property type="match status" value="2"/>
</dbReference>
<dbReference type="NCBIfam" id="TIGR01733">
    <property type="entry name" value="AA-adenyl-dom"/>
    <property type="match status" value="2"/>
</dbReference>
<keyword evidence="2" id="KW-0596">Phosphopantetheine</keyword>
<reference evidence="5 6" key="1">
    <citation type="submission" date="2020-05" db="EMBL/GenBank/DDBJ databases">
        <title>MicrobeNet Type strains.</title>
        <authorList>
            <person name="Nicholson A.C."/>
        </authorList>
    </citation>
    <scope>NUCLEOTIDE SEQUENCE [LARGE SCALE GENOMIC DNA]</scope>
    <source>
        <strain evidence="5 6">JCM 3224</strain>
    </source>
</reference>
<dbReference type="GO" id="GO:0005737">
    <property type="term" value="C:cytoplasm"/>
    <property type="evidence" value="ECO:0007669"/>
    <property type="project" value="TreeGrafter"/>
</dbReference>
<dbReference type="PROSITE" id="PS00455">
    <property type="entry name" value="AMP_BINDING"/>
    <property type="match status" value="1"/>
</dbReference>
<dbReference type="Pfam" id="PF13193">
    <property type="entry name" value="AMP-binding_C"/>
    <property type="match status" value="2"/>
</dbReference>
<name>A0A849CAJ3_9NOCA</name>
<protein>
    <submittedName>
        <fullName evidence="5">Amino acid adenylation domain-containing protein</fullName>
    </submittedName>
</protein>
<dbReference type="Gene3D" id="3.40.50.12780">
    <property type="entry name" value="N-terminal domain of ligase-like"/>
    <property type="match status" value="2"/>
</dbReference>